<dbReference type="InterPro" id="IPR036374">
    <property type="entry name" value="OxRdtase_Mopterin-bd_sf"/>
</dbReference>
<gene>
    <name evidence="2" type="ORF">D3871_15750</name>
</gene>
<keyword evidence="3" id="KW-1185">Reference proteome</keyword>
<protein>
    <submittedName>
        <fullName evidence="2">Molybdopterin-dependent oxidoreductase</fullName>
    </submittedName>
</protein>
<dbReference type="RefSeq" id="WP_119769757.1">
    <property type="nucleotide sequence ID" value="NZ_QYUO01000001.1"/>
</dbReference>
<comment type="caution">
    <text evidence="2">The sequence shown here is derived from an EMBL/GenBank/DDBJ whole genome shotgun (WGS) entry which is preliminary data.</text>
</comment>
<name>A0A3A3FUD8_9BURK</name>
<reference evidence="3" key="1">
    <citation type="submission" date="2018-09" db="EMBL/GenBank/DDBJ databases">
        <authorList>
            <person name="Zhu H."/>
        </authorList>
    </citation>
    <scope>NUCLEOTIDE SEQUENCE [LARGE SCALE GENOMIC DNA]</scope>
    <source>
        <strain evidence="3">K1R23-30</strain>
    </source>
</reference>
<evidence type="ECO:0000256" key="1">
    <source>
        <dbReference type="SAM" id="SignalP"/>
    </source>
</evidence>
<proteinExistence type="predicted"/>
<feature type="signal peptide" evidence="1">
    <location>
        <begin position="1"/>
        <end position="23"/>
    </location>
</feature>
<feature type="chain" id="PRO_5017484981" evidence="1">
    <location>
        <begin position="24"/>
        <end position="194"/>
    </location>
</feature>
<accession>A0A3A3FUD8</accession>
<dbReference type="EMBL" id="QYUO01000001">
    <property type="protein sequence ID" value="RJF99812.1"/>
    <property type="molecule type" value="Genomic_DNA"/>
</dbReference>
<evidence type="ECO:0000313" key="2">
    <source>
        <dbReference type="EMBL" id="RJF99812.1"/>
    </source>
</evidence>
<organism evidence="2 3">
    <name type="scientific">Noviherbaspirillum saxi</name>
    <dbReference type="NCBI Taxonomy" id="2320863"/>
    <lineage>
        <taxon>Bacteria</taxon>
        <taxon>Pseudomonadati</taxon>
        <taxon>Pseudomonadota</taxon>
        <taxon>Betaproteobacteria</taxon>
        <taxon>Burkholderiales</taxon>
        <taxon>Oxalobacteraceae</taxon>
        <taxon>Noviherbaspirillum</taxon>
    </lineage>
</organism>
<evidence type="ECO:0000313" key="3">
    <source>
        <dbReference type="Proteomes" id="UP000265955"/>
    </source>
</evidence>
<sequence length="194" mass="20785">MNKRKFIAAALATGAALPASVMATPANTRRQTPTLLTVTGAIGAGNRGPLDPALDQMMKKQGVKFDKAHGFDFAALTALPSVAIRPTLEYDAKPHALRGPLLLDVVKAAGAAPRDDAQLLLRAIDGYAVAVTVAELKKHRFIVATHMDEHPMPLGGVGPLWAVYDADRFPDMAARPLNERFGSCPWGLYHIEVQ</sequence>
<dbReference type="OrthoDB" id="8685546at2"/>
<keyword evidence="1" id="KW-0732">Signal</keyword>
<dbReference type="AlphaFoldDB" id="A0A3A3FUD8"/>
<dbReference type="SUPFAM" id="SSF56524">
    <property type="entry name" value="Oxidoreductase molybdopterin-binding domain"/>
    <property type="match status" value="1"/>
</dbReference>
<dbReference type="Proteomes" id="UP000265955">
    <property type="component" value="Unassembled WGS sequence"/>
</dbReference>